<accession>A0A2Y9C1N1</accession>
<dbReference type="SUPFAM" id="SSF143120">
    <property type="entry name" value="YefM-like"/>
    <property type="match status" value="1"/>
</dbReference>
<dbReference type="InterPro" id="IPR036165">
    <property type="entry name" value="YefM-like_sf"/>
</dbReference>
<name>A0A2Y9C1N1_9MICO</name>
<comment type="similarity">
    <text evidence="1 2">Belongs to the phD/YefM antitoxin family.</text>
</comment>
<dbReference type="Proteomes" id="UP000250028">
    <property type="component" value="Unassembled WGS sequence"/>
</dbReference>
<dbReference type="AlphaFoldDB" id="A0A2Y9C1N1"/>
<dbReference type="NCBIfam" id="TIGR01552">
    <property type="entry name" value="phd_fam"/>
    <property type="match status" value="1"/>
</dbReference>
<sequence length="86" mass="9191">MEVGIRALKQNASQVVSAAAAGESITITDRGRPVARLTPLEQSLLDRLIASGAARAPLHALADLPAPQLEADLSSVLRDMRDDERY</sequence>
<comment type="function">
    <text evidence="2">Antitoxin component of a type II toxin-antitoxin (TA) system.</text>
</comment>
<dbReference type="EMBL" id="UESZ01000001">
    <property type="protein sequence ID" value="SSA34623.1"/>
    <property type="molecule type" value="Genomic_DNA"/>
</dbReference>
<gene>
    <name evidence="3" type="ORF">SAMN04489750_1948</name>
</gene>
<dbReference type="InterPro" id="IPR006442">
    <property type="entry name" value="Antitoxin_Phd/YefM"/>
</dbReference>
<proteinExistence type="inferred from homology"/>
<evidence type="ECO:0000256" key="1">
    <source>
        <dbReference type="ARBA" id="ARBA00009981"/>
    </source>
</evidence>
<dbReference type="GO" id="GO:0097351">
    <property type="term" value="F:toxin sequestering activity"/>
    <property type="evidence" value="ECO:0007669"/>
    <property type="project" value="TreeGrafter"/>
</dbReference>
<dbReference type="Gene3D" id="3.40.1620.10">
    <property type="entry name" value="YefM-like domain"/>
    <property type="match status" value="1"/>
</dbReference>
<organism evidence="3 4">
    <name type="scientific">Branchiibius hedensis</name>
    <dbReference type="NCBI Taxonomy" id="672460"/>
    <lineage>
        <taxon>Bacteria</taxon>
        <taxon>Bacillati</taxon>
        <taxon>Actinomycetota</taxon>
        <taxon>Actinomycetes</taxon>
        <taxon>Micrococcales</taxon>
        <taxon>Dermacoccaceae</taxon>
        <taxon>Branchiibius</taxon>
    </lineage>
</organism>
<protein>
    <recommendedName>
        <fullName evidence="2">Antitoxin</fullName>
    </recommendedName>
</protein>
<evidence type="ECO:0000313" key="4">
    <source>
        <dbReference type="Proteomes" id="UP000250028"/>
    </source>
</evidence>
<dbReference type="PANTHER" id="PTHR35377:SF5">
    <property type="entry name" value="ANTITOXIN VAPB46"/>
    <property type="match status" value="1"/>
</dbReference>
<dbReference type="PANTHER" id="PTHR35377">
    <property type="entry name" value="ANTITOXIN VAPB49-RELATED-RELATED"/>
    <property type="match status" value="1"/>
</dbReference>
<dbReference type="Pfam" id="PF02604">
    <property type="entry name" value="PhdYeFM_antitox"/>
    <property type="match status" value="1"/>
</dbReference>
<dbReference type="RefSeq" id="WP_109685356.1">
    <property type="nucleotide sequence ID" value="NZ_QGDN01000001.1"/>
</dbReference>
<keyword evidence="4" id="KW-1185">Reference proteome</keyword>
<reference evidence="4" key="1">
    <citation type="submission" date="2016-10" db="EMBL/GenBank/DDBJ databases">
        <authorList>
            <person name="Varghese N."/>
            <person name="Submissions S."/>
        </authorList>
    </citation>
    <scope>NUCLEOTIDE SEQUENCE [LARGE SCALE GENOMIC DNA]</scope>
    <source>
        <strain evidence="4">DSM 22951</strain>
    </source>
</reference>
<evidence type="ECO:0000256" key="2">
    <source>
        <dbReference type="RuleBase" id="RU362080"/>
    </source>
</evidence>
<evidence type="ECO:0000313" key="3">
    <source>
        <dbReference type="EMBL" id="SSA34623.1"/>
    </source>
</evidence>
<dbReference type="InterPro" id="IPR051416">
    <property type="entry name" value="phD-YefM_TA_antitoxins"/>
</dbReference>